<accession>A0A918WFA5</accession>
<dbReference type="InterPro" id="IPR036388">
    <property type="entry name" value="WH-like_DNA-bd_sf"/>
</dbReference>
<comment type="caution">
    <text evidence="7">The sequence shown here is derived from an EMBL/GenBank/DDBJ whole genome shotgun (WGS) entry which is preliminary data.</text>
</comment>
<keyword evidence="3" id="KW-0731">Sigma factor</keyword>
<keyword evidence="4" id="KW-0804">Transcription</keyword>
<dbReference type="InterPro" id="IPR014284">
    <property type="entry name" value="RNA_pol_sigma-70_dom"/>
</dbReference>
<reference evidence="7" key="1">
    <citation type="journal article" date="2014" name="Int. J. Syst. Evol. Microbiol.">
        <title>Complete genome sequence of Corynebacterium casei LMG S-19264T (=DSM 44701T), isolated from a smear-ripened cheese.</title>
        <authorList>
            <consortium name="US DOE Joint Genome Institute (JGI-PGF)"/>
            <person name="Walter F."/>
            <person name="Albersmeier A."/>
            <person name="Kalinowski J."/>
            <person name="Ruckert C."/>
        </authorList>
    </citation>
    <scope>NUCLEOTIDE SEQUENCE</scope>
    <source>
        <strain evidence="7">KCTC 12988</strain>
    </source>
</reference>
<dbReference type="Pfam" id="PF08281">
    <property type="entry name" value="Sigma70_r4_2"/>
    <property type="match status" value="1"/>
</dbReference>
<dbReference type="PANTHER" id="PTHR43133">
    <property type="entry name" value="RNA POLYMERASE ECF-TYPE SIGMA FACTO"/>
    <property type="match status" value="1"/>
</dbReference>
<dbReference type="SUPFAM" id="SSF88946">
    <property type="entry name" value="Sigma2 domain of RNA polymerase sigma factors"/>
    <property type="match status" value="1"/>
</dbReference>
<dbReference type="Proteomes" id="UP000644507">
    <property type="component" value="Unassembled WGS sequence"/>
</dbReference>
<evidence type="ECO:0000313" key="8">
    <source>
        <dbReference type="Proteomes" id="UP000644507"/>
    </source>
</evidence>
<dbReference type="AlphaFoldDB" id="A0A918WFA5"/>
<dbReference type="Gene3D" id="1.10.10.10">
    <property type="entry name" value="Winged helix-like DNA-binding domain superfamily/Winged helix DNA-binding domain"/>
    <property type="match status" value="1"/>
</dbReference>
<dbReference type="InterPro" id="IPR013325">
    <property type="entry name" value="RNA_pol_sigma_r2"/>
</dbReference>
<keyword evidence="2" id="KW-0805">Transcription regulation</keyword>
<dbReference type="InterPro" id="IPR013324">
    <property type="entry name" value="RNA_pol_sigma_r3/r4-like"/>
</dbReference>
<sequence>MKPSFQSNEEAVTHVQELFLKHIDEIRGFIRAFARNRPLADDVLQETFLTITAKADSFEPGTKFPQWARAIARFKILELSRRDTGRLSFLTEEAIEVLAGENEQPEWDENFEPLEECVEELPASMRKMIDLRYQAGRKPAAIAEQVGWKVEAVYVCLSRARNVLKDCIEGKTTKKA</sequence>
<dbReference type="GO" id="GO:0003677">
    <property type="term" value="F:DNA binding"/>
    <property type="evidence" value="ECO:0007669"/>
    <property type="project" value="InterPro"/>
</dbReference>
<dbReference type="GO" id="GO:0000428">
    <property type="term" value="C:DNA-directed RNA polymerase complex"/>
    <property type="evidence" value="ECO:0007669"/>
    <property type="project" value="UniProtKB-KW"/>
</dbReference>
<evidence type="ECO:0000256" key="4">
    <source>
        <dbReference type="ARBA" id="ARBA00023163"/>
    </source>
</evidence>
<dbReference type="NCBIfam" id="TIGR02937">
    <property type="entry name" value="sigma70-ECF"/>
    <property type="match status" value="1"/>
</dbReference>
<evidence type="ECO:0000259" key="5">
    <source>
        <dbReference type="Pfam" id="PF04542"/>
    </source>
</evidence>
<keyword evidence="7" id="KW-0240">DNA-directed RNA polymerase</keyword>
<evidence type="ECO:0000259" key="6">
    <source>
        <dbReference type="Pfam" id="PF08281"/>
    </source>
</evidence>
<dbReference type="PANTHER" id="PTHR43133:SF51">
    <property type="entry name" value="RNA POLYMERASE SIGMA FACTOR"/>
    <property type="match status" value="1"/>
</dbReference>
<feature type="domain" description="RNA polymerase sigma factor 70 region 4 type 2" evidence="6">
    <location>
        <begin position="113"/>
        <end position="161"/>
    </location>
</feature>
<keyword evidence="8" id="KW-1185">Reference proteome</keyword>
<dbReference type="GO" id="GO:0006352">
    <property type="term" value="P:DNA-templated transcription initiation"/>
    <property type="evidence" value="ECO:0007669"/>
    <property type="project" value="InterPro"/>
</dbReference>
<dbReference type="InterPro" id="IPR014331">
    <property type="entry name" value="RNA_pol_sigma70_ECF_RHOBA"/>
</dbReference>
<dbReference type="RefSeq" id="WP_189567759.1">
    <property type="nucleotide sequence ID" value="NZ_BMXI01000003.1"/>
</dbReference>
<evidence type="ECO:0000256" key="2">
    <source>
        <dbReference type="ARBA" id="ARBA00023015"/>
    </source>
</evidence>
<dbReference type="SUPFAM" id="SSF88659">
    <property type="entry name" value="Sigma3 and sigma4 domains of RNA polymerase sigma factors"/>
    <property type="match status" value="1"/>
</dbReference>
<dbReference type="NCBIfam" id="TIGR02989">
    <property type="entry name" value="Sig-70_gvs1"/>
    <property type="match status" value="1"/>
</dbReference>
<reference evidence="7" key="2">
    <citation type="submission" date="2020-09" db="EMBL/GenBank/DDBJ databases">
        <authorList>
            <person name="Sun Q."/>
            <person name="Kim S."/>
        </authorList>
    </citation>
    <scope>NUCLEOTIDE SEQUENCE</scope>
    <source>
        <strain evidence="7">KCTC 12988</strain>
    </source>
</reference>
<comment type="similarity">
    <text evidence="1">Belongs to the sigma-70 factor family. ECF subfamily.</text>
</comment>
<protein>
    <submittedName>
        <fullName evidence="7">DNA-directed RNA polymerase sigma-70 factor</fullName>
    </submittedName>
</protein>
<dbReference type="InterPro" id="IPR039425">
    <property type="entry name" value="RNA_pol_sigma-70-like"/>
</dbReference>
<dbReference type="Gene3D" id="1.10.1740.10">
    <property type="match status" value="1"/>
</dbReference>
<name>A0A918WFA5_9BACT</name>
<dbReference type="InterPro" id="IPR013249">
    <property type="entry name" value="RNA_pol_sigma70_r4_t2"/>
</dbReference>
<dbReference type="Pfam" id="PF04542">
    <property type="entry name" value="Sigma70_r2"/>
    <property type="match status" value="1"/>
</dbReference>
<gene>
    <name evidence="7" type="primary">rfaY</name>
    <name evidence="7" type="ORF">GCM10007100_09110</name>
</gene>
<organism evidence="7 8">
    <name type="scientific">Roseibacillus persicicus</name>
    <dbReference type="NCBI Taxonomy" id="454148"/>
    <lineage>
        <taxon>Bacteria</taxon>
        <taxon>Pseudomonadati</taxon>
        <taxon>Verrucomicrobiota</taxon>
        <taxon>Verrucomicrobiia</taxon>
        <taxon>Verrucomicrobiales</taxon>
        <taxon>Verrucomicrobiaceae</taxon>
        <taxon>Roseibacillus</taxon>
    </lineage>
</organism>
<evidence type="ECO:0000256" key="1">
    <source>
        <dbReference type="ARBA" id="ARBA00010641"/>
    </source>
</evidence>
<proteinExistence type="inferred from homology"/>
<dbReference type="EMBL" id="BMXI01000003">
    <property type="protein sequence ID" value="GHC45830.1"/>
    <property type="molecule type" value="Genomic_DNA"/>
</dbReference>
<dbReference type="GO" id="GO:0016987">
    <property type="term" value="F:sigma factor activity"/>
    <property type="evidence" value="ECO:0007669"/>
    <property type="project" value="UniProtKB-KW"/>
</dbReference>
<evidence type="ECO:0000313" key="7">
    <source>
        <dbReference type="EMBL" id="GHC45830.1"/>
    </source>
</evidence>
<evidence type="ECO:0000256" key="3">
    <source>
        <dbReference type="ARBA" id="ARBA00023082"/>
    </source>
</evidence>
<dbReference type="InterPro" id="IPR007627">
    <property type="entry name" value="RNA_pol_sigma70_r2"/>
</dbReference>
<feature type="domain" description="RNA polymerase sigma-70 region 2" evidence="5">
    <location>
        <begin position="18"/>
        <end position="83"/>
    </location>
</feature>